<feature type="domain" description="NAD-dependent epimerase/dehydratase" evidence="11">
    <location>
        <begin position="5"/>
        <end position="253"/>
    </location>
</feature>
<keyword evidence="9 10" id="KW-0119">Carbohydrate metabolism</keyword>
<evidence type="ECO:0000256" key="10">
    <source>
        <dbReference type="RuleBase" id="RU366046"/>
    </source>
</evidence>
<name>A0ABZ2LBU6_9BACT</name>
<evidence type="ECO:0000313" key="13">
    <source>
        <dbReference type="Proteomes" id="UP001374803"/>
    </source>
</evidence>
<dbReference type="InterPro" id="IPR036291">
    <property type="entry name" value="NAD(P)-bd_dom_sf"/>
</dbReference>
<organism evidence="12 13">
    <name type="scientific">Pendulispora rubella</name>
    <dbReference type="NCBI Taxonomy" id="2741070"/>
    <lineage>
        <taxon>Bacteria</taxon>
        <taxon>Pseudomonadati</taxon>
        <taxon>Myxococcota</taxon>
        <taxon>Myxococcia</taxon>
        <taxon>Myxococcales</taxon>
        <taxon>Sorangiineae</taxon>
        <taxon>Pendulisporaceae</taxon>
        <taxon>Pendulispora</taxon>
    </lineage>
</organism>
<keyword evidence="13" id="KW-1185">Reference proteome</keyword>
<evidence type="ECO:0000256" key="3">
    <source>
        <dbReference type="ARBA" id="ARBA00004947"/>
    </source>
</evidence>
<dbReference type="InterPro" id="IPR005886">
    <property type="entry name" value="UDP_G4E"/>
</dbReference>
<evidence type="ECO:0000256" key="5">
    <source>
        <dbReference type="ARBA" id="ARBA00013189"/>
    </source>
</evidence>
<accession>A0ABZ2LBU6</accession>
<comment type="pathway">
    <text evidence="3 10">Carbohydrate metabolism; galactose metabolism.</text>
</comment>
<dbReference type="Pfam" id="PF01370">
    <property type="entry name" value="Epimerase"/>
    <property type="match status" value="1"/>
</dbReference>
<comment type="cofactor">
    <cofactor evidence="2 10">
        <name>NAD(+)</name>
        <dbReference type="ChEBI" id="CHEBI:57540"/>
    </cofactor>
</comment>
<evidence type="ECO:0000256" key="2">
    <source>
        <dbReference type="ARBA" id="ARBA00001911"/>
    </source>
</evidence>
<evidence type="ECO:0000256" key="7">
    <source>
        <dbReference type="ARBA" id="ARBA00023027"/>
    </source>
</evidence>
<dbReference type="GO" id="GO:0003978">
    <property type="term" value="F:UDP-glucose 4-epimerase activity"/>
    <property type="evidence" value="ECO:0007669"/>
    <property type="project" value="UniProtKB-EC"/>
</dbReference>
<evidence type="ECO:0000313" key="12">
    <source>
        <dbReference type="EMBL" id="WXB08379.1"/>
    </source>
</evidence>
<comment type="similarity">
    <text evidence="4 10">Belongs to the NAD(P)-dependent epimerase/dehydratase family.</text>
</comment>
<evidence type="ECO:0000256" key="9">
    <source>
        <dbReference type="ARBA" id="ARBA00023277"/>
    </source>
</evidence>
<dbReference type="EMBL" id="CP089983">
    <property type="protein sequence ID" value="WXB08379.1"/>
    <property type="molecule type" value="Genomic_DNA"/>
</dbReference>
<dbReference type="PANTHER" id="PTHR43725:SF53">
    <property type="entry name" value="UDP-ARABINOSE 4-EPIMERASE 1"/>
    <property type="match status" value="1"/>
</dbReference>
<protein>
    <recommendedName>
        <fullName evidence="6 10">UDP-glucose 4-epimerase</fullName>
        <ecNumber evidence="5 10">5.1.3.2</ecNumber>
    </recommendedName>
</protein>
<comment type="subunit">
    <text evidence="10">Homodimer.</text>
</comment>
<dbReference type="SUPFAM" id="SSF51735">
    <property type="entry name" value="NAD(P)-binding Rossmann-fold domains"/>
    <property type="match status" value="1"/>
</dbReference>
<reference evidence="12" key="1">
    <citation type="submission" date="2021-12" db="EMBL/GenBank/DDBJ databases">
        <title>Discovery of the Pendulisporaceae a myxobacterial family with distinct sporulation behavior and unique specialized metabolism.</title>
        <authorList>
            <person name="Garcia R."/>
            <person name="Popoff A."/>
            <person name="Bader C.D."/>
            <person name="Loehr J."/>
            <person name="Walesch S."/>
            <person name="Walt C."/>
            <person name="Boldt J."/>
            <person name="Bunk B."/>
            <person name="Haeckl F.J.F.P.J."/>
            <person name="Gunesch A.P."/>
            <person name="Birkelbach J."/>
            <person name="Nuebel U."/>
            <person name="Pietschmann T."/>
            <person name="Bach T."/>
            <person name="Mueller R."/>
        </authorList>
    </citation>
    <scope>NUCLEOTIDE SEQUENCE</scope>
    <source>
        <strain evidence="12">MSr11367</strain>
    </source>
</reference>
<evidence type="ECO:0000259" key="11">
    <source>
        <dbReference type="Pfam" id="PF01370"/>
    </source>
</evidence>
<comment type="catalytic activity">
    <reaction evidence="1 10">
        <text>UDP-alpha-D-glucose = UDP-alpha-D-galactose</text>
        <dbReference type="Rhea" id="RHEA:22168"/>
        <dbReference type="ChEBI" id="CHEBI:58885"/>
        <dbReference type="ChEBI" id="CHEBI:66914"/>
        <dbReference type="EC" id="5.1.3.2"/>
    </reaction>
</comment>
<evidence type="ECO:0000256" key="1">
    <source>
        <dbReference type="ARBA" id="ARBA00000083"/>
    </source>
</evidence>
<dbReference type="RefSeq" id="WP_394838054.1">
    <property type="nucleotide sequence ID" value="NZ_CP089929.1"/>
</dbReference>
<dbReference type="Proteomes" id="UP001374803">
    <property type="component" value="Chromosome"/>
</dbReference>
<proteinExistence type="inferred from homology"/>
<dbReference type="InterPro" id="IPR001509">
    <property type="entry name" value="Epimerase_deHydtase"/>
</dbReference>
<dbReference type="NCBIfam" id="TIGR01179">
    <property type="entry name" value="galE"/>
    <property type="match status" value="1"/>
</dbReference>
<dbReference type="Gene3D" id="3.40.50.720">
    <property type="entry name" value="NAD(P)-binding Rossmann-like Domain"/>
    <property type="match status" value="1"/>
</dbReference>
<dbReference type="Gene3D" id="3.90.25.10">
    <property type="entry name" value="UDP-galactose 4-epimerase, domain 1"/>
    <property type="match status" value="1"/>
</dbReference>
<dbReference type="EC" id="5.1.3.2" evidence="5 10"/>
<sequence>MTLRVLVAGGAGYIGSHTAKALKAAGHVPVVLDDLSTGHEEAVRFGPFVRGSIQDAACVARTVREHGIDAVLHFAACAYVRESLENPRKYFRNNVANTVHFLDALLEAGVKTLVFSSTCAVYGIPPSLPIVEATPTNPINPYGQSKLMIEDVLRWYGKIEKLSWMALRYFNAAGADPEGELGEHHEPETHLIPLLVEAALGQREPVRIFGTTFPTPDGTAVRDYIHVADLAAAHVRAVTHLAAGGASESVNLGTGKGTSIREVIASVERATGKPVPVIFGDPSPGDPPTLVADPSRAHALGHRFEHDLDSMVATAVAWAKKRLHSA</sequence>
<keyword evidence="8 10" id="KW-0413">Isomerase</keyword>
<gene>
    <name evidence="12" type="primary">galE</name>
    <name evidence="12" type="ORF">LVJ94_14175</name>
</gene>
<dbReference type="PANTHER" id="PTHR43725">
    <property type="entry name" value="UDP-GLUCOSE 4-EPIMERASE"/>
    <property type="match status" value="1"/>
</dbReference>
<keyword evidence="7 10" id="KW-0520">NAD</keyword>
<evidence type="ECO:0000256" key="6">
    <source>
        <dbReference type="ARBA" id="ARBA00018569"/>
    </source>
</evidence>
<evidence type="ECO:0000256" key="8">
    <source>
        <dbReference type="ARBA" id="ARBA00023235"/>
    </source>
</evidence>
<dbReference type="CDD" id="cd05247">
    <property type="entry name" value="UDP_G4E_1_SDR_e"/>
    <property type="match status" value="1"/>
</dbReference>
<evidence type="ECO:0000256" key="4">
    <source>
        <dbReference type="ARBA" id="ARBA00007637"/>
    </source>
</evidence>